<name>A0ABZ0Z275_9CAUD</name>
<organism evidence="1 2">
    <name type="scientific">phage Lak_Megaphage_RVC_AP3_GC26</name>
    <dbReference type="NCBI Taxonomy" id="3109225"/>
    <lineage>
        <taxon>Viruses</taxon>
        <taxon>Duplodnaviria</taxon>
        <taxon>Heunggongvirae</taxon>
        <taxon>Uroviricota</taxon>
        <taxon>Caudoviricetes</taxon>
        <taxon>Caudoviricetes code 15 clade</taxon>
    </lineage>
</organism>
<protein>
    <submittedName>
        <fullName evidence="1">Uncharacterized protein</fullName>
    </submittedName>
</protein>
<proteinExistence type="predicted"/>
<evidence type="ECO:0000313" key="1">
    <source>
        <dbReference type="EMBL" id="WQJ51161.1"/>
    </source>
</evidence>
<reference evidence="1 2" key="1">
    <citation type="submission" date="2023-11" db="EMBL/GenBank/DDBJ databases">
        <authorList>
            <person name="Cook R."/>
            <person name="Crisci M."/>
            <person name="Pye H."/>
            <person name="Adriaenssens E."/>
            <person name="Santini J."/>
        </authorList>
    </citation>
    <scope>NUCLEOTIDE SEQUENCE [LARGE SCALE GENOMIC DNA]</scope>
    <source>
        <strain evidence="1">Lak_Megaphage_RVC_AP3_GC26</strain>
    </source>
</reference>
<dbReference type="Proteomes" id="UP001348805">
    <property type="component" value="Segment"/>
</dbReference>
<sequence>MATTKDSNKLTIYKGEDEDYAFIPLDVSESTYYDFTNSIIQNDASVYMKNIKQDSDLYNLINSSIINVSPIRDDTDPTISINDGTYNIDGYLANKMLTHIIKLYYIENFKYTLDVSQYTIENGENIDTSNRGNTYMFTITPKLEDNYIENINVYYS</sequence>
<keyword evidence="2" id="KW-1185">Reference proteome</keyword>
<accession>A0ABZ0Z275</accession>
<dbReference type="EMBL" id="OR769219">
    <property type="protein sequence ID" value="WQJ51161.1"/>
    <property type="molecule type" value="Genomic_DNA"/>
</dbReference>
<evidence type="ECO:0000313" key="2">
    <source>
        <dbReference type="Proteomes" id="UP001348805"/>
    </source>
</evidence>